<accession>A0A158GP80</accession>
<keyword evidence="2" id="KW-1185">Reference proteome</keyword>
<gene>
    <name evidence="1" type="ORF">AWB70_02289</name>
</gene>
<dbReference type="EMBL" id="FCNY02000005">
    <property type="protein sequence ID" value="SAL33905.1"/>
    <property type="molecule type" value="Genomic_DNA"/>
</dbReference>
<evidence type="ECO:0000313" key="2">
    <source>
        <dbReference type="Proteomes" id="UP000054740"/>
    </source>
</evidence>
<dbReference type="RefSeq" id="WP_053570198.1">
    <property type="nucleotide sequence ID" value="NZ_FCNY02000005.1"/>
</dbReference>
<proteinExistence type="predicted"/>
<organism evidence="1 2">
    <name type="scientific">Caballeronia cordobensis</name>
    <name type="common">Burkholderia cordobensis</name>
    <dbReference type="NCBI Taxonomy" id="1353886"/>
    <lineage>
        <taxon>Bacteria</taxon>
        <taxon>Pseudomonadati</taxon>
        <taxon>Pseudomonadota</taxon>
        <taxon>Betaproteobacteria</taxon>
        <taxon>Burkholderiales</taxon>
        <taxon>Burkholderiaceae</taxon>
        <taxon>Caballeronia</taxon>
    </lineage>
</organism>
<evidence type="ECO:0000313" key="1">
    <source>
        <dbReference type="EMBL" id="SAL33905.1"/>
    </source>
</evidence>
<sequence length="112" mass="12305">MGTAIDSTFDAEGHPSESLRTLASYLEIALERGKSVVLMRRDAEICSIYIGNPADEESELSRRGTMSKAVAEELLELTQVGLNRITVGDQTYRFFRSFTLISDVGAVIFAPT</sequence>
<name>A0A158GP80_CABCO</name>
<dbReference type="AlphaFoldDB" id="A0A158GP80"/>
<dbReference type="Proteomes" id="UP000054740">
    <property type="component" value="Unassembled WGS sequence"/>
</dbReference>
<reference evidence="2" key="1">
    <citation type="submission" date="2016-01" db="EMBL/GenBank/DDBJ databases">
        <authorList>
            <person name="Peeters C."/>
        </authorList>
    </citation>
    <scope>NUCLEOTIDE SEQUENCE [LARGE SCALE GENOMIC DNA]</scope>
</reference>
<protein>
    <submittedName>
        <fullName evidence="1">Uncharacterized protein</fullName>
    </submittedName>
</protein>